<dbReference type="PANTHER" id="PTHR24103">
    <property type="entry name" value="E3 UBIQUITIN-PROTEIN LIGASE TRIM"/>
    <property type="match status" value="1"/>
</dbReference>
<reference evidence="11" key="2">
    <citation type="journal article" date="2014" name="Nat. Commun.">
        <title>The cavefish genome reveals candidate genes for eye loss.</title>
        <authorList>
            <person name="McGaugh S.E."/>
            <person name="Gross J.B."/>
            <person name="Aken B."/>
            <person name="Blin M."/>
            <person name="Borowsky R."/>
            <person name="Chalopin D."/>
            <person name="Hinaux H."/>
            <person name="Jeffery W.R."/>
            <person name="Keene A."/>
            <person name="Ma L."/>
            <person name="Minx P."/>
            <person name="Murphy D."/>
            <person name="O'Quin K.E."/>
            <person name="Retaux S."/>
            <person name="Rohner N."/>
            <person name="Searle S.M."/>
            <person name="Stahl B.A."/>
            <person name="Tabin C."/>
            <person name="Volff J.N."/>
            <person name="Yoshizawa M."/>
            <person name="Warren W.C."/>
        </authorList>
    </citation>
    <scope>NUCLEOTIDE SEQUENCE [LARGE SCALE GENOMIC DNA]</scope>
    <source>
        <strain evidence="11">female</strain>
    </source>
</reference>
<dbReference type="SMART" id="SM00336">
    <property type="entry name" value="BBOX"/>
    <property type="match status" value="1"/>
</dbReference>
<organism evidence="10 11">
    <name type="scientific">Astyanax mexicanus</name>
    <name type="common">Blind cave fish</name>
    <name type="synonym">Astyanax fasciatus mexicanus</name>
    <dbReference type="NCBI Taxonomy" id="7994"/>
    <lineage>
        <taxon>Eukaryota</taxon>
        <taxon>Metazoa</taxon>
        <taxon>Chordata</taxon>
        <taxon>Craniata</taxon>
        <taxon>Vertebrata</taxon>
        <taxon>Euteleostomi</taxon>
        <taxon>Actinopterygii</taxon>
        <taxon>Neopterygii</taxon>
        <taxon>Teleostei</taxon>
        <taxon>Ostariophysi</taxon>
        <taxon>Characiformes</taxon>
        <taxon>Characoidei</taxon>
        <taxon>Acestrorhamphidae</taxon>
        <taxon>Acestrorhamphinae</taxon>
        <taxon>Astyanax</taxon>
    </lineage>
</organism>
<reference evidence="10" key="3">
    <citation type="submission" date="2025-08" db="UniProtKB">
        <authorList>
            <consortium name="Ensembl"/>
        </authorList>
    </citation>
    <scope>IDENTIFICATION</scope>
</reference>
<accession>W5L9X2</accession>
<dbReference type="InParanoid" id="W5L9X2"/>
<dbReference type="SUPFAM" id="SSF49899">
    <property type="entry name" value="Concanavalin A-like lectins/glucanases"/>
    <property type="match status" value="1"/>
</dbReference>
<evidence type="ECO:0000313" key="11">
    <source>
        <dbReference type="Proteomes" id="UP000018467"/>
    </source>
</evidence>
<evidence type="ECO:0000256" key="6">
    <source>
        <dbReference type="SAM" id="MobiDB-lite"/>
    </source>
</evidence>
<dbReference type="Gene3D" id="3.30.160.60">
    <property type="entry name" value="Classic Zinc Finger"/>
    <property type="match status" value="1"/>
</dbReference>
<dbReference type="GO" id="GO:0008270">
    <property type="term" value="F:zinc ion binding"/>
    <property type="evidence" value="ECO:0007669"/>
    <property type="project" value="UniProtKB-KW"/>
</dbReference>
<dbReference type="InterPro" id="IPR001870">
    <property type="entry name" value="B30.2/SPRY"/>
</dbReference>
<dbReference type="InterPro" id="IPR013320">
    <property type="entry name" value="ConA-like_dom_sf"/>
</dbReference>
<keyword evidence="3" id="KW-0862">Zinc</keyword>
<dbReference type="SUPFAM" id="SSF57850">
    <property type="entry name" value="RING/U-box"/>
    <property type="match status" value="1"/>
</dbReference>
<dbReference type="PROSITE" id="PS00518">
    <property type="entry name" value="ZF_RING_1"/>
    <property type="match status" value="1"/>
</dbReference>
<evidence type="ECO:0000259" key="9">
    <source>
        <dbReference type="PROSITE" id="PS50188"/>
    </source>
</evidence>
<dbReference type="SUPFAM" id="SSF57845">
    <property type="entry name" value="B-box zinc-binding domain"/>
    <property type="match status" value="1"/>
</dbReference>
<dbReference type="InterPro" id="IPR000315">
    <property type="entry name" value="Znf_B-box"/>
</dbReference>
<dbReference type="InterPro" id="IPR050143">
    <property type="entry name" value="TRIM/RBCC"/>
</dbReference>
<feature type="coiled-coil region" evidence="5">
    <location>
        <begin position="176"/>
        <end position="203"/>
    </location>
</feature>
<proteinExistence type="predicted"/>
<dbReference type="STRING" id="7994.ENSAMXP00000016634"/>
<dbReference type="HOGENOM" id="CLU_013137_0_3_1"/>
<dbReference type="Proteomes" id="UP000018467">
    <property type="component" value="Unassembled WGS sequence"/>
</dbReference>
<dbReference type="PROSITE" id="PS50188">
    <property type="entry name" value="B302_SPRY"/>
    <property type="match status" value="1"/>
</dbReference>
<feature type="domain" description="B box-type" evidence="8">
    <location>
        <begin position="99"/>
        <end position="140"/>
    </location>
</feature>
<dbReference type="Gene3D" id="2.60.120.920">
    <property type="match status" value="1"/>
</dbReference>
<evidence type="ECO:0000256" key="1">
    <source>
        <dbReference type="ARBA" id="ARBA00022723"/>
    </source>
</evidence>
<evidence type="ECO:0000256" key="3">
    <source>
        <dbReference type="ARBA" id="ARBA00022833"/>
    </source>
</evidence>
<evidence type="ECO:0000256" key="2">
    <source>
        <dbReference type="ARBA" id="ARBA00022771"/>
    </source>
</evidence>
<evidence type="ECO:0000256" key="4">
    <source>
        <dbReference type="PROSITE-ProRule" id="PRU00024"/>
    </source>
</evidence>
<dbReference type="AlphaFoldDB" id="W5L9X2"/>
<dbReference type="GeneTree" id="ENSGT00940000164374"/>
<dbReference type="Bgee" id="ENSAMXG00000016153">
    <property type="expression patterns" value="Expressed in zone of skin and 5 other cell types or tissues"/>
</dbReference>
<dbReference type="PROSITE" id="PS50089">
    <property type="entry name" value="ZF_RING_2"/>
    <property type="match status" value="1"/>
</dbReference>
<dbReference type="InterPro" id="IPR013083">
    <property type="entry name" value="Znf_RING/FYVE/PHD"/>
</dbReference>
<evidence type="ECO:0000313" key="10">
    <source>
        <dbReference type="Ensembl" id="ENSAMXP00000016634.2"/>
    </source>
</evidence>
<dbReference type="CDD" id="cd19800">
    <property type="entry name" value="Bbox2_xNF7-like"/>
    <property type="match status" value="1"/>
</dbReference>
<dbReference type="InterPro" id="IPR017907">
    <property type="entry name" value="Znf_RING_CS"/>
</dbReference>
<dbReference type="Ensembl" id="ENSAMXT00000016634.2">
    <property type="protein sequence ID" value="ENSAMXP00000016634.2"/>
    <property type="gene ID" value="ENSAMXG00000016153.2"/>
</dbReference>
<sequence length="474" mass="53573">MAFQLSCHIECPLCLSDFTDPVSLSCDHSYCRQCITGHMQANPNQSSCPECRKPFTEKDLRPSRLLKNMTGAVRRHLSSSSSPTSPTETPASAPAPALTTPLICADHEEKLKLFCETDQKLACVVCRDGEKHWGHQFKPVKEAAQIVKAELKGAIGFLAKENIQLCDMSQKQTAEITKTEIRSKNLSDQISKKEEEIKKQLKSDEKKAVESMCKNSSVMTERLMEGKETESIFQSALQIPQPDQFLQWWNEKGLSATQRMKQKDSTGQKNKYSSRLTGLTVIPHSLFLGPPETHLQFFVWKEMLNSIKPVPETFTLKEPVDSYLRIAPGGAHVWHTKRKSVFFADYSPGVVSTESFRNGQHYWEVEVGKKLDWSVGVKAEKDSGVHLHLRDGKGYTLSYDRHEFKANVKGKPRKIGLYMDCERKNIYFYDADSMSQICIISYTSDLPWSISLNPGLYLGETNNDPLAVCSYRAK</sequence>
<feature type="domain" description="RING-type" evidence="7">
    <location>
        <begin position="11"/>
        <end position="52"/>
    </location>
</feature>
<dbReference type="Gene3D" id="3.30.40.10">
    <property type="entry name" value="Zinc/RING finger domain, C3HC4 (zinc finger)"/>
    <property type="match status" value="1"/>
</dbReference>
<feature type="compositionally biased region" description="Low complexity" evidence="6">
    <location>
        <begin position="78"/>
        <end position="95"/>
    </location>
</feature>
<dbReference type="InterPro" id="IPR043136">
    <property type="entry name" value="B30.2/SPRY_sf"/>
</dbReference>
<evidence type="ECO:0000259" key="8">
    <source>
        <dbReference type="PROSITE" id="PS50119"/>
    </source>
</evidence>
<dbReference type="InterPro" id="IPR001841">
    <property type="entry name" value="Znf_RING"/>
</dbReference>
<protein>
    <submittedName>
        <fullName evidence="10">Tripartite motif containing 108</fullName>
    </submittedName>
</protein>
<reference evidence="10" key="4">
    <citation type="submission" date="2025-09" db="UniProtKB">
        <authorList>
            <consortium name="Ensembl"/>
        </authorList>
    </citation>
    <scope>IDENTIFICATION</scope>
</reference>
<name>W5L9X2_ASTMX</name>
<dbReference type="Pfam" id="PF13445">
    <property type="entry name" value="zf-RING_UBOX"/>
    <property type="match status" value="1"/>
</dbReference>
<dbReference type="PROSITE" id="PS50119">
    <property type="entry name" value="ZF_BBOX"/>
    <property type="match status" value="1"/>
</dbReference>
<dbReference type="SMART" id="SM00184">
    <property type="entry name" value="RING"/>
    <property type="match status" value="1"/>
</dbReference>
<reference evidence="11" key="1">
    <citation type="submission" date="2013-03" db="EMBL/GenBank/DDBJ databases">
        <authorList>
            <person name="Jeffery W."/>
            <person name="Warren W."/>
            <person name="Wilson R.K."/>
        </authorList>
    </citation>
    <scope>NUCLEOTIDE SEQUENCE</scope>
    <source>
        <strain evidence="11">female</strain>
    </source>
</reference>
<evidence type="ECO:0000259" key="7">
    <source>
        <dbReference type="PROSITE" id="PS50089"/>
    </source>
</evidence>
<feature type="domain" description="B30.2/SPRY" evidence="9">
    <location>
        <begin position="254"/>
        <end position="474"/>
    </location>
</feature>
<feature type="region of interest" description="Disordered" evidence="6">
    <location>
        <begin position="72"/>
        <end position="95"/>
    </location>
</feature>
<keyword evidence="5" id="KW-0175">Coiled coil</keyword>
<dbReference type="eggNOG" id="KOG2177">
    <property type="taxonomic scope" value="Eukaryota"/>
</dbReference>
<keyword evidence="2 4" id="KW-0863">Zinc-finger</keyword>
<dbReference type="Pfam" id="PF00643">
    <property type="entry name" value="zf-B_box"/>
    <property type="match status" value="1"/>
</dbReference>
<keyword evidence="11" id="KW-1185">Reference proteome</keyword>
<dbReference type="InterPro" id="IPR027370">
    <property type="entry name" value="Znf-RING_euk"/>
</dbReference>
<evidence type="ECO:0000256" key="5">
    <source>
        <dbReference type="SAM" id="Coils"/>
    </source>
</evidence>
<keyword evidence="1" id="KW-0479">Metal-binding</keyword>